<gene>
    <name evidence="2" type="ORF">MGU_00696</name>
</gene>
<accession>A0A0B4HLA6</accession>
<protein>
    <submittedName>
        <fullName evidence="2">Uncharacterized protein</fullName>
    </submittedName>
</protein>
<evidence type="ECO:0000313" key="2">
    <source>
        <dbReference type="EMBL" id="KID93107.1"/>
    </source>
</evidence>
<evidence type="ECO:0000256" key="1">
    <source>
        <dbReference type="SAM" id="MobiDB-lite"/>
    </source>
</evidence>
<keyword evidence="3" id="KW-1185">Reference proteome</keyword>
<sequence>MVSASSAESVSSGRARRTVYPAGRMKTMDYMYSIWPIPRNPSWILRFVLYITGAPVASTYIVGKFPRSRIDETYHVYDPQQMMYTDQGAYVYWATTRGTNDLFRYWGVASTYYTEEAADGAPASVVEEAAGGRSPGKEPLSNGQEA</sequence>
<feature type="region of interest" description="Disordered" evidence="1">
    <location>
        <begin position="124"/>
        <end position="146"/>
    </location>
</feature>
<dbReference type="AlphaFoldDB" id="A0A0B4HLA6"/>
<dbReference type="OrthoDB" id="4936896at2759"/>
<dbReference type="HOGENOM" id="CLU_1777915_0_0_1"/>
<proteinExistence type="predicted"/>
<evidence type="ECO:0000313" key="3">
    <source>
        <dbReference type="Proteomes" id="UP000031192"/>
    </source>
</evidence>
<name>A0A0B4HLA6_METGA</name>
<dbReference type="EMBL" id="AZNH01000001">
    <property type="protein sequence ID" value="KID93107.1"/>
    <property type="molecule type" value="Genomic_DNA"/>
</dbReference>
<dbReference type="Proteomes" id="UP000031192">
    <property type="component" value="Unassembled WGS sequence"/>
</dbReference>
<organism evidence="2 3">
    <name type="scientific">Metarhizium guizhouense (strain ARSEF 977)</name>
    <dbReference type="NCBI Taxonomy" id="1276136"/>
    <lineage>
        <taxon>Eukaryota</taxon>
        <taxon>Fungi</taxon>
        <taxon>Dikarya</taxon>
        <taxon>Ascomycota</taxon>
        <taxon>Pezizomycotina</taxon>
        <taxon>Sordariomycetes</taxon>
        <taxon>Hypocreomycetidae</taxon>
        <taxon>Hypocreales</taxon>
        <taxon>Clavicipitaceae</taxon>
        <taxon>Metarhizium</taxon>
    </lineage>
</organism>
<comment type="caution">
    <text evidence="2">The sequence shown here is derived from an EMBL/GenBank/DDBJ whole genome shotgun (WGS) entry which is preliminary data.</text>
</comment>
<reference evidence="2 3" key="1">
    <citation type="journal article" date="2014" name="Proc. Natl. Acad. Sci. U.S.A.">
        <title>Trajectory and genomic determinants of fungal-pathogen speciation and host adaptation.</title>
        <authorList>
            <person name="Hu X."/>
            <person name="Xiao G."/>
            <person name="Zheng P."/>
            <person name="Shang Y."/>
            <person name="Su Y."/>
            <person name="Zhang X."/>
            <person name="Liu X."/>
            <person name="Zhan S."/>
            <person name="St Leger R.J."/>
            <person name="Wang C."/>
        </authorList>
    </citation>
    <scope>NUCLEOTIDE SEQUENCE [LARGE SCALE GENOMIC DNA]</scope>
    <source>
        <strain evidence="2 3">ARSEF 977</strain>
    </source>
</reference>